<name>A0ABX2F3L4_9PSEU</name>
<evidence type="ECO:0000313" key="1">
    <source>
        <dbReference type="EMBL" id="NRN65919.1"/>
    </source>
</evidence>
<evidence type="ECO:0000313" key="2">
    <source>
        <dbReference type="Proteomes" id="UP000763557"/>
    </source>
</evidence>
<dbReference type="Gene3D" id="3.90.190.10">
    <property type="entry name" value="Protein tyrosine phosphatase superfamily"/>
    <property type="match status" value="1"/>
</dbReference>
<organism evidence="1 2">
    <name type="scientific">Kibdelosporangium persicum</name>
    <dbReference type="NCBI Taxonomy" id="2698649"/>
    <lineage>
        <taxon>Bacteria</taxon>
        <taxon>Bacillati</taxon>
        <taxon>Actinomycetota</taxon>
        <taxon>Actinomycetes</taxon>
        <taxon>Pseudonocardiales</taxon>
        <taxon>Pseudonocardiaceae</taxon>
        <taxon>Kibdelosporangium</taxon>
    </lineage>
</organism>
<dbReference type="RefSeq" id="WP_173130975.1">
    <property type="nucleotide sequence ID" value="NZ_CBCSGW010000090.1"/>
</dbReference>
<dbReference type="Pfam" id="PF13350">
    <property type="entry name" value="Y_phosphatase3"/>
    <property type="match status" value="1"/>
</dbReference>
<dbReference type="EMBL" id="JAAATY010000008">
    <property type="protein sequence ID" value="NRN65919.1"/>
    <property type="molecule type" value="Genomic_DNA"/>
</dbReference>
<accession>A0ABX2F3L4</accession>
<sequence length="232" mass="25556">MEGRNLAWPGCFNVRDLGGLATTDGNRTRMKAVVRADAPDKLTEQGWAALRAYGIRTIVDLRNPAERDKMPDLDDIDVVNVPMDPVDDVEFWTEWGNGLHGTALYFQPYLERCPHLPWAVLRAVTHARPGGVLINCAAGRDRTGLVALLLLALAGVPGEVIADDYEASFPRLSVMAQTLGIEDYEPLTKAMVAQRGTTTRALVLETVRSLDFTRYVSPDDLLVLRDRLVGAD</sequence>
<dbReference type="Proteomes" id="UP000763557">
    <property type="component" value="Unassembled WGS sequence"/>
</dbReference>
<dbReference type="InterPro" id="IPR029021">
    <property type="entry name" value="Prot-tyrosine_phosphatase-like"/>
</dbReference>
<dbReference type="InterPro" id="IPR026893">
    <property type="entry name" value="Tyr/Ser_Pase_IphP-type"/>
</dbReference>
<reference evidence="1 2" key="1">
    <citation type="submission" date="2020-01" db="EMBL/GenBank/DDBJ databases">
        <title>Kibdelosporangium persica a novel Actinomycetes from a hot desert in Iran.</title>
        <authorList>
            <person name="Safaei N."/>
            <person name="Zaburannyi N."/>
            <person name="Mueller R."/>
            <person name="Wink J."/>
        </authorList>
    </citation>
    <scope>NUCLEOTIDE SEQUENCE [LARGE SCALE GENOMIC DNA]</scope>
    <source>
        <strain evidence="1 2">4NS15</strain>
    </source>
</reference>
<comment type="caution">
    <text evidence="1">The sequence shown here is derived from an EMBL/GenBank/DDBJ whole genome shotgun (WGS) entry which is preliminary data.</text>
</comment>
<proteinExistence type="predicted"/>
<keyword evidence="2" id="KW-1185">Reference proteome</keyword>
<dbReference type="SUPFAM" id="SSF52799">
    <property type="entry name" value="(Phosphotyrosine protein) phosphatases II"/>
    <property type="match status" value="1"/>
</dbReference>
<gene>
    <name evidence="1" type="ORF">GC106_31360</name>
</gene>
<protein>
    <submittedName>
        <fullName evidence="1">Tyrosine-protein phosphatase</fullName>
    </submittedName>
</protein>